<dbReference type="KEGG" id="mci:Mesci_5880"/>
<dbReference type="OrthoDB" id="7197613at2"/>
<gene>
    <name evidence="1" type="ordered locus">Mesci_5880</name>
</gene>
<evidence type="ECO:0000313" key="1">
    <source>
        <dbReference type="EMBL" id="ADV14898.1"/>
    </source>
</evidence>
<organism evidence="1 2">
    <name type="scientific">Mesorhizobium ciceri biovar biserrulae (strain HAMBI 2942 / LMG 23838 / WSM1271)</name>
    <dbReference type="NCBI Taxonomy" id="765698"/>
    <lineage>
        <taxon>Bacteria</taxon>
        <taxon>Pseudomonadati</taxon>
        <taxon>Pseudomonadota</taxon>
        <taxon>Alphaproteobacteria</taxon>
        <taxon>Hyphomicrobiales</taxon>
        <taxon>Phyllobacteriaceae</taxon>
        <taxon>Mesorhizobium</taxon>
    </lineage>
</organism>
<evidence type="ECO:0000313" key="2">
    <source>
        <dbReference type="Proteomes" id="UP000007471"/>
    </source>
</evidence>
<dbReference type="AlphaFoldDB" id="E8TJN7"/>
<reference evidence="2" key="1">
    <citation type="submission" date="2011-01" db="EMBL/GenBank/DDBJ databases">
        <title>Complete sequence of chromosome of Mesorhizobium ciceri bv. biserrulae WSM1271.</title>
        <authorList>
            <person name="Lucas S."/>
            <person name="Copeland A."/>
            <person name="Lapidus A."/>
            <person name="Cheng J.-F."/>
            <person name="Goodwin L."/>
            <person name="Pitluck S."/>
            <person name="Teshima H."/>
            <person name="Detter J.C."/>
            <person name="Han C."/>
            <person name="Tapia R."/>
            <person name="Land M."/>
            <person name="Hauser L."/>
            <person name="Kyrpides N."/>
            <person name="Ivanova N."/>
            <person name="Nandasena K."/>
            <person name="Reeve W.G."/>
            <person name="Howieson J.G."/>
            <person name="O'Hara G."/>
            <person name="Tiwari R.P."/>
            <person name="Woyke T."/>
        </authorList>
    </citation>
    <scope>NUCLEOTIDE SEQUENCE [LARGE SCALE GENOMIC DNA]</scope>
    <source>
        <strain evidence="2">HAMBI 2942 / LMG 23838 / WSM1271</strain>
    </source>
</reference>
<proteinExistence type="predicted"/>
<dbReference type="eggNOG" id="COG1662">
    <property type="taxonomic scope" value="Bacteria"/>
</dbReference>
<dbReference type="HOGENOM" id="CLU_054009_0_0_5"/>
<dbReference type="Proteomes" id="UP000007471">
    <property type="component" value="Chromosome"/>
</dbReference>
<sequence length="295" mass="32682">MVSMNKLDAQARSGILHMLCEGQSIRSITRIMGTSKNTVAKLLSDAGAICAQYQDETLRNLTSKRVQVDEIWSFTYAKQKNVATAKAAPEGAGDTWTWTAIDADTKLVMSWLVGGRDSEYAMGFMDDLSRRLANRVQLTSDGHRAYLEAVQGAFGGDIDYAMLIKLYGASPDSAKGRYSPAECTGANKERIEGNPNIKHVSTSFAERQNLTMRMHMRRFTRLTNGFSKKVEAHANAVALHFMDYNFVRIHATLRMTPAMAAGVTGKLWEIGDIVALIEAKEAEKPMVRGTYKKRS</sequence>
<accession>E8TJN7</accession>
<dbReference type="STRING" id="765698.Mesci_5880"/>
<name>E8TJN7_MESCW</name>
<dbReference type="PATRIC" id="fig|765698.3.peg.6376"/>
<dbReference type="EMBL" id="CP002447">
    <property type="protein sequence ID" value="ADV14898.1"/>
    <property type="molecule type" value="Genomic_DNA"/>
</dbReference>
<protein>
    <submittedName>
        <fullName evidence="1">IS1 transposase</fullName>
    </submittedName>
</protein>